<accession>A0A8I2C5K6</accession>
<evidence type="ECO:0000313" key="1">
    <source>
        <dbReference type="EMBL" id="MBP1294292.1"/>
    </source>
</evidence>
<name>A0A8I2C5K6_BRAEL</name>
<gene>
    <name evidence="1" type="ORF">JOH49_004045</name>
</gene>
<dbReference type="EMBL" id="JAFICZ010000001">
    <property type="protein sequence ID" value="MBP1294292.1"/>
    <property type="molecule type" value="Genomic_DNA"/>
</dbReference>
<evidence type="ECO:0000313" key="2">
    <source>
        <dbReference type="Proteomes" id="UP000673383"/>
    </source>
</evidence>
<comment type="caution">
    <text evidence="1">The sequence shown here is derived from an EMBL/GenBank/DDBJ whole genome shotgun (WGS) entry which is preliminary data.</text>
</comment>
<dbReference type="Proteomes" id="UP000673383">
    <property type="component" value="Unassembled WGS sequence"/>
</dbReference>
<organism evidence="1 2">
    <name type="scientific">Bradyrhizobium elkanii</name>
    <dbReference type="NCBI Taxonomy" id="29448"/>
    <lineage>
        <taxon>Bacteria</taxon>
        <taxon>Pseudomonadati</taxon>
        <taxon>Pseudomonadota</taxon>
        <taxon>Alphaproteobacteria</taxon>
        <taxon>Hyphomicrobiales</taxon>
        <taxon>Nitrobacteraceae</taxon>
        <taxon>Bradyrhizobium</taxon>
    </lineage>
</organism>
<sequence length="96" mass="10842">MPKFDKTTLPMRIKTVGTALFGPGRGWTVALARGLNMSRSQLFEYRIGRGKRDRDIDGEMLDLIDRERDANSARGMALTKLRNRLLSMRKEASDAA</sequence>
<reference evidence="1" key="1">
    <citation type="submission" date="2021-02" db="EMBL/GenBank/DDBJ databases">
        <title>Genomic Encyclopedia of Type Strains, Phase IV (KMG-V): Genome sequencing to study the core and pangenomes of soil and plant-associated prokaryotes.</title>
        <authorList>
            <person name="Whitman W."/>
        </authorList>
    </citation>
    <scope>NUCLEOTIDE SEQUENCE</scope>
    <source>
        <strain evidence="1">USDA 406</strain>
    </source>
</reference>
<dbReference type="AlphaFoldDB" id="A0A8I2C5K6"/>
<proteinExistence type="predicted"/>
<protein>
    <submittedName>
        <fullName evidence="1">Uncharacterized protein</fullName>
    </submittedName>
</protein>
<dbReference type="RefSeq" id="WP_209944314.1">
    <property type="nucleotide sequence ID" value="NZ_JAFICZ010000001.1"/>
</dbReference>